<evidence type="ECO:0000313" key="1">
    <source>
        <dbReference type="EMBL" id="KRM71568.1"/>
    </source>
</evidence>
<organism evidence="1 2">
    <name type="scientific">Lacticaseibacillus brantae DSM 23927</name>
    <dbReference type="NCBI Taxonomy" id="1423727"/>
    <lineage>
        <taxon>Bacteria</taxon>
        <taxon>Bacillati</taxon>
        <taxon>Bacillota</taxon>
        <taxon>Bacilli</taxon>
        <taxon>Lactobacillales</taxon>
        <taxon>Lactobacillaceae</taxon>
        <taxon>Lacticaseibacillus</taxon>
    </lineage>
</organism>
<dbReference type="Gene3D" id="1.10.150.240">
    <property type="entry name" value="Putative phosphatase, domain 2"/>
    <property type="match status" value="1"/>
</dbReference>
<dbReference type="InterPro" id="IPR052550">
    <property type="entry name" value="Pyrimidine_5'-ntase_YjjG"/>
</dbReference>
<dbReference type="InterPro" id="IPR036412">
    <property type="entry name" value="HAD-like_sf"/>
</dbReference>
<dbReference type="STRING" id="1423727.FC34_GL001684"/>
<dbReference type="PANTHER" id="PTHR47478:SF1">
    <property type="entry name" value="PYRIMIDINE 5'-NUCLEOTIDASE YJJG"/>
    <property type="match status" value="1"/>
</dbReference>
<dbReference type="PATRIC" id="fig|1423727.3.peg.1706"/>
<dbReference type="NCBIfam" id="TIGR01509">
    <property type="entry name" value="HAD-SF-IA-v3"/>
    <property type="match status" value="1"/>
</dbReference>
<reference evidence="1 2" key="1">
    <citation type="journal article" date="2015" name="Genome Announc.">
        <title>Expanding the biotechnology potential of lactobacilli through comparative genomics of 213 strains and associated genera.</title>
        <authorList>
            <person name="Sun Z."/>
            <person name="Harris H.M."/>
            <person name="McCann A."/>
            <person name="Guo C."/>
            <person name="Argimon S."/>
            <person name="Zhang W."/>
            <person name="Yang X."/>
            <person name="Jeffery I.B."/>
            <person name="Cooney J.C."/>
            <person name="Kagawa T.F."/>
            <person name="Liu W."/>
            <person name="Song Y."/>
            <person name="Salvetti E."/>
            <person name="Wrobel A."/>
            <person name="Rasinkangas P."/>
            <person name="Parkhill J."/>
            <person name="Rea M.C."/>
            <person name="O'Sullivan O."/>
            <person name="Ritari J."/>
            <person name="Douillard F.P."/>
            <person name="Paul Ross R."/>
            <person name="Yang R."/>
            <person name="Briner A.E."/>
            <person name="Felis G.E."/>
            <person name="de Vos W.M."/>
            <person name="Barrangou R."/>
            <person name="Klaenhammer T.R."/>
            <person name="Caufield P.W."/>
            <person name="Cui Y."/>
            <person name="Zhang H."/>
            <person name="O'Toole P.W."/>
        </authorList>
    </citation>
    <scope>NUCLEOTIDE SEQUENCE [LARGE SCALE GENOMIC DNA]</scope>
    <source>
        <strain evidence="1 2">DSM 23927</strain>
    </source>
</reference>
<dbReference type="SUPFAM" id="SSF56784">
    <property type="entry name" value="HAD-like"/>
    <property type="match status" value="1"/>
</dbReference>
<dbReference type="NCBIfam" id="TIGR02254">
    <property type="entry name" value="YjjG_YfnB"/>
    <property type="match status" value="1"/>
</dbReference>
<name>A0A0R2AX31_9LACO</name>
<gene>
    <name evidence="1" type="ORF">FC34_GL001684</name>
</gene>
<protein>
    <submittedName>
        <fullName evidence="1">Hydrolase (HAD superfamily) protein</fullName>
    </submittedName>
</protein>
<dbReference type="NCBIfam" id="TIGR01549">
    <property type="entry name" value="HAD-SF-IA-v1"/>
    <property type="match status" value="1"/>
</dbReference>
<comment type="caution">
    <text evidence="1">The sequence shown here is derived from an EMBL/GenBank/DDBJ whole genome shotgun (WGS) entry which is preliminary data.</text>
</comment>
<dbReference type="OrthoDB" id="9802350at2"/>
<dbReference type="EMBL" id="AYZQ01000004">
    <property type="protein sequence ID" value="KRM71568.1"/>
    <property type="molecule type" value="Genomic_DNA"/>
</dbReference>
<dbReference type="InterPro" id="IPR023198">
    <property type="entry name" value="PGP-like_dom2"/>
</dbReference>
<dbReference type="PANTHER" id="PTHR47478">
    <property type="match status" value="1"/>
</dbReference>
<dbReference type="InterPro" id="IPR011951">
    <property type="entry name" value="HAD-SF_hydro_IA_YjjG/PynA"/>
</dbReference>
<dbReference type="Proteomes" id="UP000051672">
    <property type="component" value="Unassembled WGS sequence"/>
</dbReference>
<dbReference type="Pfam" id="PF00702">
    <property type="entry name" value="Hydrolase"/>
    <property type="match status" value="1"/>
</dbReference>
<keyword evidence="1" id="KW-0378">Hydrolase</keyword>
<dbReference type="Gene3D" id="3.40.50.1000">
    <property type="entry name" value="HAD superfamily/HAD-like"/>
    <property type="match status" value="1"/>
</dbReference>
<dbReference type="AlphaFoldDB" id="A0A0R2AX31"/>
<proteinExistence type="predicted"/>
<dbReference type="InterPro" id="IPR023214">
    <property type="entry name" value="HAD_sf"/>
</dbReference>
<dbReference type="SFLD" id="SFLDS00003">
    <property type="entry name" value="Haloacid_Dehalogenase"/>
    <property type="match status" value="1"/>
</dbReference>
<dbReference type="SFLD" id="SFLDG01129">
    <property type="entry name" value="C1.5:_HAD__Beta-PGM__Phosphata"/>
    <property type="match status" value="1"/>
</dbReference>
<dbReference type="GO" id="GO:0008253">
    <property type="term" value="F:5'-nucleotidase activity"/>
    <property type="evidence" value="ECO:0007669"/>
    <property type="project" value="InterPro"/>
</dbReference>
<dbReference type="RefSeq" id="WP_057894954.1">
    <property type="nucleotide sequence ID" value="NZ_AYZQ01000004.1"/>
</dbReference>
<keyword evidence="2" id="KW-1185">Reference proteome</keyword>
<evidence type="ECO:0000313" key="2">
    <source>
        <dbReference type="Proteomes" id="UP000051672"/>
    </source>
</evidence>
<dbReference type="InterPro" id="IPR006439">
    <property type="entry name" value="HAD-SF_hydro_IA"/>
</dbReference>
<accession>A0A0R2AX31</accession>
<sequence>MYRDLLFDVDDTLLDFKAGESLSLAQTFAALKIDDTPEIESTYLRINVGLWEDYEAGRIRRNDIFTRRFATTFKQLKLNADGQQAERIYRQLLNQQAVLLPETVSVLKRLRDYDCYIVSNGIEPVQIARLTESGIIDFFNEIFVSDTVGSPKPTMAFFDYVAKRIPGFDPKRALIIGDSLTSDIQGGRNAQIDSVWFNPHFIPNRSQIFPTYQLNHLTDLLPLLETNR</sequence>